<keyword evidence="1" id="KW-0732">Signal</keyword>
<sequence length="201" mass="22982">MKILNKILAITLAVLISISHTIESVHAEETDVSNDKILKDQNLYNEEIEDINEMGKYEKYINQNYFGHKYPNDSLMLKDNLTADEKLLVKEISLSYNAFDNQEKYTPKTFPMYHGRYCGKGNLGGKPKDRLDAACKKHDECYAKHGWGKCKCDYPFVLSALSIAKNKKYRKAYRLRAKGAAYVFGVKSTSCIAVKKLYKKG</sequence>
<comment type="caution">
    <text evidence="2">The sequence shown here is derived from an EMBL/GenBank/DDBJ whole genome shotgun (WGS) entry which is preliminary data.</text>
</comment>
<evidence type="ECO:0000313" key="3">
    <source>
        <dbReference type="Proteomes" id="UP000681586"/>
    </source>
</evidence>
<evidence type="ECO:0000256" key="1">
    <source>
        <dbReference type="SAM" id="SignalP"/>
    </source>
</evidence>
<gene>
    <name evidence="2" type="ORF">JJQ58_00760</name>
</gene>
<dbReference type="GeneID" id="86196291"/>
<dbReference type="Proteomes" id="UP000681586">
    <property type="component" value="Unassembled WGS sequence"/>
</dbReference>
<name>A0ABS5MJD6_9STAP</name>
<feature type="signal peptide" evidence="1">
    <location>
        <begin position="1"/>
        <end position="27"/>
    </location>
</feature>
<dbReference type="SUPFAM" id="SSF48619">
    <property type="entry name" value="Phospholipase A2, PLA2"/>
    <property type="match status" value="1"/>
</dbReference>
<evidence type="ECO:0000313" key="2">
    <source>
        <dbReference type="EMBL" id="MBS3696008.1"/>
    </source>
</evidence>
<protein>
    <recommendedName>
        <fullName evidence="4">Phospholipase A2 domain-containing protein</fullName>
    </recommendedName>
</protein>
<dbReference type="CDD" id="cd00618">
    <property type="entry name" value="PLA2_like"/>
    <property type="match status" value="1"/>
</dbReference>
<dbReference type="RefSeq" id="WP_078356854.1">
    <property type="nucleotide sequence ID" value="NZ_JAEPSA010000003.1"/>
</dbReference>
<dbReference type="Gene3D" id="1.20.90.10">
    <property type="entry name" value="Phospholipase A2 domain"/>
    <property type="match status" value="1"/>
</dbReference>
<proteinExistence type="predicted"/>
<feature type="chain" id="PRO_5046819508" description="Phospholipase A2 domain-containing protein" evidence="1">
    <location>
        <begin position="28"/>
        <end position="201"/>
    </location>
</feature>
<accession>A0ABS5MJD6</accession>
<dbReference type="InterPro" id="IPR036444">
    <property type="entry name" value="PLipase_A2_dom_sf"/>
</dbReference>
<evidence type="ECO:0008006" key="4">
    <source>
        <dbReference type="Google" id="ProtNLM"/>
    </source>
</evidence>
<organism evidence="2 3">
    <name type="scientific">Mammaliicoccus fleurettii</name>
    <dbReference type="NCBI Taxonomy" id="150056"/>
    <lineage>
        <taxon>Bacteria</taxon>
        <taxon>Bacillati</taxon>
        <taxon>Bacillota</taxon>
        <taxon>Bacilli</taxon>
        <taxon>Bacillales</taxon>
        <taxon>Staphylococcaceae</taxon>
        <taxon>Mammaliicoccus</taxon>
    </lineage>
</organism>
<keyword evidence="3" id="KW-1185">Reference proteome</keyword>
<dbReference type="EMBL" id="JAGXBM010000001">
    <property type="protein sequence ID" value="MBS3696008.1"/>
    <property type="molecule type" value="Genomic_DNA"/>
</dbReference>
<reference evidence="2 3" key="1">
    <citation type="submission" date="2021-05" db="EMBL/GenBank/DDBJ databases">
        <title>Staphylococcus fleurettii isolated from lake water in First Nation community in Manitoba, Canada.</title>
        <authorList>
            <person name="Bashar S."/>
            <person name="Murdock A."/>
            <person name="Patidar R."/>
            <person name="Golding G."/>
            <person name="Farenhorst A."/>
            <person name="Kumar A."/>
        </authorList>
    </citation>
    <scope>NUCLEOTIDE SEQUENCE [LARGE SCALE GENOMIC DNA]</scope>
    <source>
        <strain evidence="2 3">SF002</strain>
    </source>
</reference>